<dbReference type="EMBL" id="CP063310">
    <property type="protein sequence ID" value="QOS68203.1"/>
    <property type="molecule type" value="Genomic_DNA"/>
</dbReference>
<keyword evidence="2" id="KW-0482">Metalloprotease</keyword>
<dbReference type="KEGG" id="egd:GS424_017255"/>
<gene>
    <name evidence="2" type="ORF">GS424_017255</name>
</gene>
<dbReference type="GO" id="GO:0004175">
    <property type="term" value="F:endopeptidase activity"/>
    <property type="evidence" value="ECO:0007669"/>
    <property type="project" value="UniProtKB-ARBA"/>
</dbReference>
<dbReference type="Proteomes" id="UP000478463">
    <property type="component" value="Chromosome"/>
</dbReference>
<dbReference type="Pfam" id="PF02517">
    <property type="entry name" value="Rce1-like"/>
    <property type="match status" value="1"/>
</dbReference>
<keyword evidence="2" id="KW-0378">Hydrolase</keyword>
<evidence type="ECO:0000259" key="1">
    <source>
        <dbReference type="Pfam" id="PF02517"/>
    </source>
</evidence>
<feature type="domain" description="CAAX prenyl protease 2/Lysostaphin resistance protein A-like" evidence="1">
    <location>
        <begin position="118"/>
        <end position="223"/>
    </location>
</feature>
<organism evidence="2 3">
    <name type="scientific">Eggerthella guodeyinii</name>
    <dbReference type="NCBI Taxonomy" id="2690837"/>
    <lineage>
        <taxon>Bacteria</taxon>
        <taxon>Bacillati</taxon>
        <taxon>Actinomycetota</taxon>
        <taxon>Coriobacteriia</taxon>
        <taxon>Eggerthellales</taxon>
        <taxon>Eggerthellaceae</taxon>
        <taxon>Eggerthella</taxon>
    </lineage>
</organism>
<dbReference type="GO" id="GO:0008237">
    <property type="term" value="F:metallopeptidase activity"/>
    <property type="evidence" value="ECO:0007669"/>
    <property type="project" value="UniProtKB-KW"/>
</dbReference>
<evidence type="ECO:0000313" key="3">
    <source>
        <dbReference type="Proteomes" id="UP000478463"/>
    </source>
</evidence>
<dbReference type="GO" id="GO:0006508">
    <property type="term" value="P:proteolysis"/>
    <property type="evidence" value="ECO:0007669"/>
    <property type="project" value="UniProtKB-KW"/>
</dbReference>
<proteinExistence type="predicted"/>
<reference evidence="2 3" key="1">
    <citation type="submission" date="2020-10" db="EMBL/GenBank/DDBJ databases">
        <title>Eggerthella sp. nov., isolated from human feces.</title>
        <authorList>
            <person name="Yajun G."/>
        </authorList>
    </citation>
    <scope>NUCLEOTIDE SEQUENCE [LARGE SCALE GENOMIC DNA]</scope>
    <source>
        <strain evidence="2 3">HF-1101</strain>
    </source>
</reference>
<protein>
    <submittedName>
        <fullName evidence="2">CPBP family intramembrane metalloprotease</fullName>
    </submittedName>
</protein>
<dbReference type="InterPro" id="IPR003675">
    <property type="entry name" value="Rce1/LyrA-like_dom"/>
</dbReference>
<name>A0A6L7INN0_9ACTN</name>
<dbReference type="RefSeq" id="WP_160940912.1">
    <property type="nucleotide sequence ID" value="NZ_CP063310.1"/>
</dbReference>
<sequence length="273" mass="27610">MTRTNSTVGLEADGGLARNHRAAVFVAALVASAACFSLVPGDTLGGSLVQGAALAALALAAVGASNPRALRAPHLGSAGSLGPWAGYVVAIGLAAGVASFFALPQGAVLDVAPLHVEQVVALCLVTGVFEEGVFRVLALDALVPALGGSRRGMLRAALVSAVLFGALHVSLGEAVVAVDVVSGLQAVLKPVQAGLFGLFMAMVYFKTRNLWTLVGVHAAFNLLYSAPLLLAGDVQQTYVTGNPFDLVLLAATTLLLVPPALAAVRSVRDSTTP</sequence>
<dbReference type="GO" id="GO:0080120">
    <property type="term" value="P:CAAX-box protein maturation"/>
    <property type="evidence" value="ECO:0007669"/>
    <property type="project" value="UniProtKB-ARBA"/>
</dbReference>
<keyword evidence="2" id="KW-0645">Protease</keyword>
<accession>A0A6L7INN0</accession>
<dbReference type="PROSITE" id="PS51257">
    <property type="entry name" value="PROKAR_LIPOPROTEIN"/>
    <property type="match status" value="1"/>
</dbReference>
<evidence type="ECO:0000313" key="2">
    <source>
        <dbReference type="EMBL" id="QOS68203.1"/>
    </source>
</evidence>
<dbReference type="AlphaFoldDB" id="A0A6L7INN0"/>